<gene>
    <name evidence="1" type="ORF">Fmac_012048</name>
</gene>
<protein>
    <submittedName>
        <fullName evidence="1">Uncharacterized protein</fullName>
    </submittedName>
</protein>
<sequence>MDATTDDGECVATTNEDSDCVGATTGDVNVATIEIEMVGFLVLLLAWVPSGTYGQEAGVDGWQAAHATFYGSPSGSDSMGNSIPSAYH</sequence>
<evidence type="ECO:0000313" key="2">
    <source>
        <dbReference type="Proteomes" id="UP001603857"/>
    </source>
</evidence>
<name>A0ABD1MP65_9FABA</name>
<dbReference type="AlphaFoldDB" id="A0ABD1MP65"/>
<organism evidence="1 2">
    <name type="scientific">Flemingia macrophylla</name>
    <dbReference type="NCBI Taxonomy" id="520843"/>
    <lineage>
        <taxon>Eukaryota</taxon>
        <taxon>Viridiplantae</taxon>
        <taxon>Streptophyta</taxon>
        <taxon>Embryophyta</taxon>
        <taxon>Tracheophyta</taxon>
        <taxon>Spermatophyta</taxon>
        <taxon>Magnoliopsida</taxon>
        <taxon>eudicotyledons</taxon>
        <taxon>Gunneridae</taxon>
        <taxon>Pentapetalae</taxon>
        <taxon>rosids</taxon>
        <taxon>fabids</taxon>
        <taxon>Fabales</taxon>
        <taxon>Fabaceae</taxon>
        <taxon>Papilionoideae</taxon>
        <taxon>50 kb inversion clade</taxon>
        <taxon>NPAAA clade</taxon>
        <taxon>indigoferoid/millettioid clade</taxon>
        <taxon>Phaseoleae</taxon>
        <taxon>Flemingia</taxon>
    </lineage>
</organism>
<reference evidence="1 2" key="1">
    <citation type="submission" date="2024-08" db="EMBL/GenBank/DDBJ databases">
        <title>Insights into the chromosomal genome structure of Flemingia macrophylla.</title>
        <authorList>
            <person name="Ding Y."/>
            <person name="Zhao Y."/>
            <person name="Bi W."/>
            <person name="Wu M."/>
            <person name="Zhao G."/>
            <person name="Gong Y."/>
            <person name="Li W."/>
            <person name="Zhang P."/>
        </authorList>
    </citation>
    <scope>NUCLEOTIDE SEQUENCE [LARGE SCALE GENOMIC DNA]</scope>
    <source>
        <strain evidence="1">DYQJB</strain>
        <tissue evidence="1">Leaf</tissue>
    </source>
</reference>
<dbReference type="EMBL" id="JBGMDY010000004">
    <property type="protein sequence ID" value="KAL2337602.1"/>
    <property type="molecule type" value="Genomic_DNA"/>
</dbReference>
<accession>A0ABD1MP65</accession>
<keyword evidence="2" id="KW-1185">Reference proteome</keyword>
<evidence type="ECO:0000313" key="1">
    <source>
        <dbReference type="EMBL" id="KAL2337602.1"/>
    </source>
</evidence>
<proteinExistence type="predicted"/>
<comment type="caution">
    <text evidence="1">The sequence shown here is derived from an EMBL/GenBank/DDBJ whole genome shotgun (WGS) entry which is preliminary data.</text>
</comment>
<dbReference type="Proteomes" id="UP001603857">
    <property type="component" value="Unassembled WGS sequence"/>
</dbReference>